<organism evidence="11 12">
    <name type="scientific">Vogesella indigofera</name>
    <name type="common">Pseudomonas indigofera</name>
    <dbReference type="NCBI Taxonomy" id="45465"/>
    <lineage>
        <taxon>Bacteria</taxon>
        <taxon>Pseudomonadati</taxon>
        <taxon>Pseudomonadota</taxon>
        <taxon>Betaproteobacteria</taxon>
        <taxon>Neisseriales</taxon>
        <taxon>Chromobacteriaceae</taxon>
        <taxon>Vogesella</taxon>
    </lineage>
</organism>
<evidence type="ECO:0000256" key="8">
    <source>
        <dbReference type="ARBA" id="ARBA00038436"/>
    </source>
</evidence>
<dbReference type="AlphaFoldDB" id="A0A495BCF8"/>
<evidence type="ECO:0000256" key="9">
    <source>
        <dbReference type="RuleBase" id="RU369079"/>
    </source>
</evidence>
<feature type="transmembrane region" description="Helical" evidence="9">
    <location>
        <begin position="127"/>
        <end position="148"/>
    </location>
</feature>
<evidence type="ECO:0000256" key="5">
    <source>
        <dbReference type="ARBA" id="ARBA00022692"/>
    </source>
</evidence>
<dbReference type="RefSeq" id="WP_120810931.1">
    <property type="nucleotide sequence ID" value="NZ_JAQQKZ010000001.1"/>
</dbReference>
<comment type="subcellular location">
    <subcellularLocation>
        <location evidence="1 9">Cell inner membrane</location>
        <topology evidence="1 9">Multi-pass membrane protein</topology>
    </subcellularLocation>
</comment>
<reference evidence="11 12" key="1">
    <citation type="submission" date="2018-10" db="EMBL/GenBank/DDBJ databases">
        <title>Genomic Encyclopedia of Type Strains, Phase IV (KMG-IV): sequencing the most valuable type-strain genomes for metagenomic binning, comparative biology and taxonomic classification.</title>
        <authorList>
            <person name="Goeker M."/>
        </authorList>
    </citation>
    <scope>NUCLEOTIDE SEQUENCE [LARGE SCALE GENOMIC DNA]</scope>
    <source>
        <strain evidence="11 12">DSM 3303</strain>
    </source>
</reference>
<dbReference type="Pfam" id="PF04290">
    <property type="entry name" value="DctQ"/>
    <property type="match status" value="1"/>
</dbReference>
<sequence length="167" mass="18404">MEKVIDVSMQILKGMMALLLAGMVLLVFTNVVLRYSFNSGISLSEELSRWFMVWMTFLAAIVGVREKGHLNVDSLVRRLPVLAQKVCHVLMEGIVLYLLWLFGSGSWQQVVINLDVPAPMTGLPMATVYLAGLVFSVLSAVVVVFDLYKVFSGAPVSDVHTTLNIAD</sequence>
<protein>
    <recommendedName>
        <fullName evidence="9">TRAP transporter small permease protein</fullName>
    </recommendedName>
</protein>
<comment type="similarity">
    <text evidence="8 9">Belongs to the TRAP transporter small permease family.</text>
</comment>
<accession>A0A495BCF8</accession>
<comment type="subunit">
    <text evidence="9">The complex comprises the extracytoplasmic solute receptor protein and the two transmembrane proteins.</text>
</comment>
<evidence type="ECO:0000256" key="1">
    <source>
        <dbReference type="ARBA" id="ARBA00004429"/>
    </source>
</evidence>
<keyword evidence="6 9" id="KW-1133">Transmembrane helix</keyword>
<evidence type="ECO:0000256" key="7">
    <source>
        <dbReference type="ARBA" id="ARBA00023136"/>
    </source>
</evidence>
<comment type="caution">
    <text evidence="11">The sequence shown here is derived from an EMBL/GenBank/DDBJ whole genome shotgun (WGS) entry which is preliminary data.</text>
</comment>
<proteinExistence type="inferred from homology"/>
<dbReference type="GO" id="GO:0005886">
    <property type="term" value="C:plasma membrane"/>
    <property type="evidence" value="ECO:0007669"/>
    <property type="project" value="UniProtKB-SubCell"/>
</dbReference>
<dbReference type="PANTHER" id="PTHR35011">
    <property type="entry name" value="2,3-DIKETO-L-GULONATE TRAP TRANSPORTER SMALL PERMEASE PROTEIN YIAM"/>
    <property type="match status" value="1"/>
</dbReference>
<evidence type="ECO:0000313" key="12">
    <source>
        <dbReference type="Proteomes" id="UP000279384"/>
    </source>
</evidence>
<dbReference type="GO" id="GO:0022857">
    <property type="term" value="F:transmembrane transporter activity"/>
    <property type="evidence" value="ECO:0007669"/>
    <property type="project" value="UniProtKB-UniRule"/>
</dbReference>
<evidence type="ECO:0000256" key="6">
    <source>
        <dbReference type="ARBA" id="ARBA00022989"/>
    </source>
</evidence>
<keyword evidence="2 9" id="KW-0813">Transport</keyword>
<feature type="transmembrane region" description="Helical" evidence="9">
    <location>
        <begin position="47"/>
        <end position="65"/>
    </location>
</feature>
<feature type="transmembrane region" description="Helical" evidence="9">
    <location>
        <begin position="12"/>
        <end position="35"/>
    </location>
</feature>
<evidence type="ECO:0000259" key="10">
    <source>
        <dbReference type="Pfam" id="PF04290"/>
    </source>
</evidence>
<keyword evidence="5 9" id="KW-0812">Transmembrane</keyword>
<dbReference type="EMBL" id="RBID01000015">
    <property type="protein sequence ID" value="RKQ57884.1"/>
    <property type="molecule type" value="Genomic_DNA"/>
</dbReference>
<keyword evidence="3" id="KW-1003">Cell membrane</keyword>
<comment type="function">
    <text evidence="9">Part of the tripartite ATP-independent periplasmic (TRAP) transport system.</text>
</comment>
<name>A0A495BCF8_VOGIN</name>
<evidence type="ECO:0000256" key="4">
    <source>
        <dbReference type="ARBA" id="ARBA00022519"/>
    </source>
</evidence>
<dbReference type="GO" id="GO:0015740">
    <property type="term" value="P:C4-dicarboxylate transport"/>
    <property type="evidence" value="ECO:0007669"/>
    <property type="project" value="TreeGrafter"/>
</dbReference>
<dbReference type="Proteomes" id="UP000279384">
    <property type="component" value="Unassembled WGS sequence"/>
</dbReference>
<keyword evidence="7 9" id="KW-0472">Membrane</keyword>
<dbReference type="PANTHER" id="PTHR35011:SF2">
    <property type="entry name" value="2,3-DIKETO-L-GULONATE TRAP TRANSPORTER SMALL PERMEASE PROTEIN YIAM"/>
    <property type="match status" value="1"/>
</dbReference>
<dbReference type="InterPro" id="IPR007387">
    <property type="entry name" value="TRAP_DctQ"/>
</dbReference>
<evidence type="ECO:0000313" key="11">
    <source>
        <dbReference type="EMBL" id="RKQ57884.1"/>
    </source>
</evidence>
<evidence type="ECO:0000256" key="3">
    <source>
        <dbReference type="ARBA" id="ARBA00022475"/>
    </source>
</evidence>
<feature type="transmembrane region" description="Helical" evidence="9">
    <location>
        <begin position="86"/>
        <end position="107"/>
    </location>
</feature>
<evidence type="ECO:0000256" key="2">
    <source>
        <dbReference type="ARBA" id="ARBA00022448"/>
    </source>
</evidence>
<dbReference type="InterPro" id="IPR055348">
    <property type="entry name" value="DctQ"/>
</dbReference>
<keyword evidence="4 9" id="KW-0997">Cell inner membrane</keyword>
<feature type="domain" description="Tripartite ATP-independent periplasmic transporters DctQ component" evidence="10">
    <location>
        <begin position="23"/>
        <end position="151"/>
    </location>
</feature>
<gene>
    <name evidence="11" type="ORF">C8E02_2188</name>
</gene>